<keyword evidence="9" id="KW-1185">Reference proteome</keyword>
<evidence type="ECO:0000313" key="9">
    <source>
        <dbReference type="Proteomes" id="UP000678276"/>
    </source>
</evidence>
<protein>
    <recommendedName>
        <fullName evidence="6">Very short patch repair endonuclease</fullName>
        <ecNumber evidence="6">3.1.-.-</ecNumber>
    </recommendedName>
</protein>
<evidence type="ECO:0000256" key="7">
    <source>
        <dbReference type="SAM" id="MobiDB-lite"/>
    </source>
</evidence>
<dbReference type="InterPro" id="IPR004603">
    <property type="entry name" value="DNA_mismatch_endonuc_vsr"/>
</dbReference>
<dbReference type="Pfam" id="PF03852">
    <property type="entry name" value="Vsr"/>
    <property type="match status" value="1"/>
</dbReference>
<name>A0ABS4BBW0_9HYPH</name>
<evidence type="ECO:0000256" key="6">
    <source>
        <dbReference type="PIRNR" id="PIRNR018267"/>
    </source>
</evidence>
<keyword evidence="1 6" id="KW-0540">Nuclease</keyword>
<evidence type="ECO:0000256" key="3">
    <source>
        <dbReference type="ARBA" id="ARBA00022763"/>
    </source>
</evidence>
<feature type="region of interest" description="Disordered" evidence="7">
    <location>
        <begin position="1"/>
        <end position="24"/>
    </location>
</feature>
<keyword evidence="5 6" id="KW-0234">DNA repair</keyword>
<dbReference type="EC" id="3.1.-.-" evidence="6"/>
<comment type="caution">
    <text evidence="8">The sequence shown here is derived from an EMBL/GenBank/DDBJ whole genome shotgun (WGS) entry which is preliminary data.</text>
</comment>
<accession>A0ABS4BBW0</accession>
<reference evidence="8 9" key="1">
    <citation type="submission" date="2021-04" db="EMBL/GenBank/DDBJ databases">
        <title>Whole genome sequence of Jiella sp. KSK16Y-1.</title>
        <authorList>
            <person name="Tuo L."/>
        </authorList>
    </citation>
    <scope>NUCLEOTIDE SEQUENCE [LARGE SCALE GENOMIC DNA]</scope>
    <source>
        <strain evidence="8 9">KSK16Y-1</strain>
    </source>
</reference>
<dbReference type="Proteomes" id="UP000678276">
    <property type="component" value="Unassembled WGS sequence"/>
</dbReference>
<dbReference type="InterPro" id="IPR011335">
    <property type="entry name" value="Restrct_endonuc-II-like"/>
</dbReference>
<organism evidence="8 9">
    <name type="scientific">Jiella mangrovi</name>
    <dbReference type="NCBI Taxonomy" id="2821407"/>
    <lineage>
        <taxon>Bacteria</taxon>
        <taxon>Pseudomonadati</taxon>
        <taxon>Pseudomonadota</taxon>
        <taxon>Alphaproteobacteria</taxon>
        <taxon>Hyphomicrobiales</taxon>
        <taxon>Aurantimonadaceae</taxon>
        <taxon>Jiella</taxon>
    </lineage>
</organism>
<dbReference type="CDD" id="cd00221">
    <property type="entry name" value="Vsr"/>
    <property type="match status" value="1"/>
</dbReference>
<dbReference type="GO" id="GO:0004519">
    <property type="term" value="F:endonuclease activity"/>
    <property type="evidence" value="ECO:0007669"/>
    <property type="project" value="UniProtKB-KW"/>
</dbReference>
<keyword evidence="4 6" id="KW-0378">Hydrolase</keyword>
<evidence type="ECO:0000256" key="1">
    <source>
        <dbReference type="ARBA" id="ARBA00022722"/>
    </source>
</evidence>
<dbReference type="RefSeq" id="WP_209592668.1">
    <property type="nucleotide sequence ID" value="NZ_JAGJCF010000001.1"/>
</dbReference>
<evidence type="ECO:0000256" key="5">
    <source>
        <dbReference type="ARBA" id="ARBA00023204"/>
    </source>
</evidence>
<sequence>MDSLTPQQRSKRMSRVRGKDTRPEMSIRKLVHGMGYRYRLHRKDLPGSPDLVFPSRSKVIFVHGCFWHRHPDPDCKLARMPKSKLEFWEPKLSKNRVRDVGNEEKLRNMGWECLVIWECEIRNTASLREKIVAFLQT</sequence>
<dbReference type="SUPFAM" id="SSF52980">
    <property type="entry name" value="Restriction endonuclease-like"/>
    <property type="match status" value="1"/>
</dbReference>
<keyword evidence="2 6" id="KW-0255">Endonuclease</keyword>
<dbReference type="Gene3D" id="3.40.960.10">
    <property type="entry name" value="VSR Endonuclease"/>
    <property type="match status" value="1"/>
</dbReference>
<gene>
    <name evidence="8" type="primary">vsr</name>
    <name evidence="8" type="ORF">J6595_01410</name>
</gene>
<evidence type="ECO:0000313" key="8">
    <source>
        <dbReference type="EMBL" id="MBP0614248.1"/>
    </source>
</evidence>
<dbReference type="EMBL" id="JAGJCF010000001">
    <property type="protein sequence ID" value="MBP0614248.1"/>
    <property type="molecule type" value="Genomic_DNA"/>
</dbReference>
<dbReference type="PIRSF" id="PIRSF018267">
    <property type="entry name" value="VSR_endonuc"/>
    <property type="match status" value="1"/>
</dbReference>
<dbReference type="NCBIfam" id="TIGR00632">
    <property type="entry name" value="vsr"/>
    <property type="match status" value="1"/>
</dbReference>
<evidence type="ECO:0000256" key="2">
    <source>
        <dbReference type="ARBA" id="ARBA00022759"/>
    </source>
</evidence>
<comment type="similarity">
    <text evidence="6">Belongs to the vsr family.</text>
</comment>
<evidence type="ECO:0000256" key="4">
    <source>
        <dbReference type="ARBA" id="ARBA00022801"/>
    </source>
</evidence>
<proteinExistence type="inferred from homology"/>
<keyword evidence="3 6" id="KW-0227">DNA damage</keyword>
<comment type="function">
    <text evidence="6">May nick specific sequences that contain T:G mispairs resulting from m5C-deamination.</text>
</comment>